<dbReference type="InterPro" id="IPR002589">
    <property type="entry name" value="Macro_dom"/>
</dbReference>
<organism evidence="2 3">
    <name type="scientific">Vreelandella rituensis</name>
    <dbReference type="NCBI Taxonomy" id="2282306"/>
    <lineage>
        <taxon>Bacteria</taxon>
        <taxon>Pseudomonadati</taxon>
        <taxon>Pseudomonadota</taxon>
        <taxon>Gammaproteobacteria</taxon>
        <taxon>Oceanospirillales</taxon>
        <taxon>Halomonadaceae</taxon>
        <taxon>Vreelandella</taxon>
    </lineage>
</organism>
<accession>A0A368TMN0</accession>
<comment type="caution">
    <text evidence="2">The sequence shown here is derived from an EMBL/GenBank/DDBJ whole genome shotgun (WGS) entry which is preliminary data.</text>
</comment>
<name>A0A368TMN0_9GAMM</name>
<evidence type="ECO:0000259" key="1">
    <source>
        <dbReference type="PROSITE" id="PS51154"/>
    </source>
</evidence>
<dbReference type="SUPFAM" id="SSF52949">
    <property type="entry name" value="Macro domain-like"/>
    <property type="match status" value="1"/>
</dbReference>
<evidence type="ECO:0000313" key="2">
    <source>
        <dbReference type="EMBL" id="RCV85808.1"/>
    </source>
</evidence>
<keyword evidence="3" id="KW-1185">Reference proteome</keyword>
<dbReference type="RefSeq" id="WP_114488650.1">
    <property type="nucleotide sequence ID" value="NZ_CBCSHM010000112.1"/>
</dbReference>
<reference evidence="2 3" key="1">
    <citation type="submission" date="2018-07" db="EMBL/GenBank/DDBJ databases">
        <title>Halomonas rutogse sp. nov., isolated from Lake TangqianCo on Tibetan Plateau.</title>
        <authorList>
            <person name="Lu H."/>
            <person name="Xing P."/>
            <person name="Wu Q."/>
        </authorList>
    </citation>
    <scope>NUCLEOTIDE SEQUENCE [LARGE SCALE GENOMIC DNA]</scope>
    <source>
        <strain evidence="2 3">TQ8S</strain>
    </source>
</reference>
<dbReference type="Gene3D" id="3.40.220.10">
    <property type="entry name" value="Leucine Aminopeptidase, subunit E, domain 1"/>
    <property type="match status" value="1"/>
</dbReference>
<dbReference type="PANTHER" id="PTHR11106:SF27">
    <property type="entry name" value="MACRO DOMAIN-CONTAINING PROTEIN"/>
    <property type="match status" value="1"/>
</dbReference>
<dbReference type="SMART" id="SM00506">
    <property type="entry name" value="A1pp"/>
    <property type="match status" value="1"/>
</dbReference>
<dbReference type="PANTHER" id="PTHR11106">
    <property type="entry name" value="GANGLIOSIDE INDUCED DIFFERENTIATION ASSOCIATED PROTEIN 2-RELATED"/>
    <property type="match status" value="1"/>
</dbReference>
<dbReference type="InterPro" id="IPR043472">
    <property type="entry name" value="Macro_dom-like"/>
</dbReference>
<proteinExistence type="predicted"/>
<evidence type="ECO:0000313" key="3">
    <source>
        <dbReference type="Proteomes" id="UP000253204"/>
    </source>
</evidence>
<gene>
    <name evidence="2" type="ORF">DU506_20185</name>
</gene>
<dbReference type="Pfam" id="PF01661">
    <property type="entry name" value="Macro"/>
    <property type="match status" value="1"/>
</dbReference>
<dbReference type="PROSITE" id="PS51154">
    <property type="entry name" value="MACRO"/>
    <property type="match status" value="1"/>
</dbReference>
<dbReference type="Proteomes" id="UP000253204">
    <property type="component" value="Unassembled WGS sequence"/>
</dbReference>
<dbReference type="EMBL" id="QPIJ01000096">
    <property type="protein sequence ID" value="RCV85808.1"/>
    <property type="molecule type" value="Genomic_DNA"/>
</dbReference>
<dbReference type="OrthoDB" id="6194521at2"/>
<dbReference type="AlphaFoldDB" id="A0A368TMN0"/>
<sequence>MNTPAERIECRRGDIADQPDMDAVVNAANAQLKSGGGVAGALHRAAGPGLAQECHAMAPIKPGEAVLSGAHDLPNDYVIHCLGPVYGRDEPSDKLLADCYRNALQIAEKHDITSIAFPAISAGAFGYPPAEAARVALSTVIKTLPDCPHIKCVRFVLFDAKSAQLHHDILAQLHANTRPSD</sequence>
<feature type="domain" description="Macro" evidence="1">
    <location>
        <begin position="1"/>
        <end position="174"/>
    </location>
</feature>
<protein>
    <submittedName>
        <fullName evidence="2">Macro domain-containing protein</fullName>
    </submittedName>
</protein>